<organism evidence="3">
    <name type="scientific">Laccaria bicolor (strain S238N-H82 / ATCC MYA-4686)</name>
    <name type="common">Bicoloured deceiver</name>
    <name type="synonym">Laccaria laccata var. bicolor</name>
    <dbReference type="NCBI Taxonomy" id="486041"/>
    <lineage>
        <taxon>Eukaryota</taxon>
        <taxon>Fungi</taxon>
        <taxon>Dikarya</taxon>
        <taxon>Basidiomycota</taxon>
        <taxon>Agaricomycotina</taxon>
        <taxon>Agaricomycetes</taxon>
        <taxon>Agaricomycetidae</taxon>
        <taxon>Agaricales</taxon>
        <taxon>Agaricineae</taxon>
        <taxon>Hydnangiaceae</taxon>
        <taxon>Laccaria</taxon>
    </lineage>
</organism>
<dbReference type="RefSeq" id="XP_001882021.1">
    <property type="nucleotide sequence ID" value="XM_001881986.1"/>
</dbReference>
<evidence type="ECO:0000256" key="1">
    <source>
        <dbReference type="SAM" id="Coils"/>
    </source>
</evidence>
<keyword evidence="3" id="KW-1185">Reference proteome</keyword>
<evidence type="ECO:0000313" key="3">
    <source>
        <dbReference type="Proteomes" id="UP000001194"/>
    </source>
</evidence>
<dbReference type="GeneID" id="6077826"/>
<protein>
    <submittedName>
        <fullName evidence="2">Predicted protein</fullName>
    </submittedName>
</protein>
<dbReference type="AlphaFoldDB" id="B0DE76"/>
<dbReference type="InParanoid" id="B0DE76"/>
<accession>B0DE76</accession>
<dbReference type="Proteomes" id="UP000001194">
    <property type="component" value="Unassembled WGS sequence"/>
</dbReference>
<keyword evidence="1" id="KW-0175">Coiled coil</keyword>
<dbReference type="OrthoDB" id="2162994at2759"/>
<name>B0DE76_LACBS</name>
<gene>
    <name evidence="2" type="ORF">LACBIDRAFT_328022</name>
</gene>
<proteinExistence type="predicted"/>
<evidence type="ECO:0000313" key="2">
    <source>
        <dbReference type="EMBL" id="EDR07090.1"/>
    </source>
</evidence>
<dbReference type="KEGG" id="lbc:LACBIDRAFT_328022"/>
<reference evidence="2 3" key="1">
    <citation type="journal article" date="2008" name="Nature">
        <title>The genome of Laccaria bicolor provides insights into mycorrhizal symbiosis.</title>
        <authorList>
            <person name="Martin F."/>
            <person name="Aerts A."/>
            <person name="Ahren D."/>
            <person name="Brun A."/>
            <person name="Danchin E.G.J."/>
            <person name="Duchaussoy F."/>
            <person name="Gibon J."/>
            <person name="Kohler A."/>
            <person name="Lindquist E."/>
            <person name="Pereda V."/>
            <person name="Salamov A."/>
            <person name="Shapiro H.J."/>
            <person name="Wuyts J."/>
            <person name="Blaudez D."/>
            <person name="Buee M."/>
            <person name="Brokstein P."/>
            <person name="Canbaeck B."/>
            <person name="Cohen D."/>
            <person name="Courty P.E."/>
            <person name="Coutinho P.M."/>
            <person name="Delaruelle C."/>
            <person name="Detter J.C."/>
            <person name="Deveau A."/>
            <person name="DiFazio S."/>
            <person name="Duplessis S."/>
            <person name="Fraissinet-Tachet L."/>
            <person name="Lucic E."/>
            <person name="Frey-Klett P."/>
            <person name="Fourrey C."/>
            <person name="Feussner I."/>
            <person name="Gay G."/>
            <person name="Grimwood J."/>
            <person name="Hoegger P.J."/>
            <person name="Jain P."/>
            <person name="Kilaru S."/>
            <person name="Labbe J."/>
            <person name="Lin Y.C."/>
            <person name="Legue V."/>
            <person name="Le Tacon F."/>
            <person name="Marmeisse R."/>
            <person name="Melayah D."/>
            <person name="Montanini B."/>
            <person name="Muratet M."/>
            <person name="Nehls U."/>
            <person name="Niculita-Hirzel H."/>
            <person name="Oudot-Le Secq M.P."/>
            <person name="Peter M."/>
            <person name="Quesneville H."/>
            <person name="Rajashekar B."/>
            <person name="Reich M."/>
            <person name="Rouhier N."/>
            <person name="Schmutz J."/>
            <person name="Yin T."/>
            <person name="Chalot M."/>
            <person name="Henrissat B."/>
            <person name="Kuees U."/>
            <person name="Lucas S."/>
            <person name="Van de Peer Y."/>
            <person name="Podila G.K."/>
            <person name="Polle A."/>
            <person name="Pukkila P.J."/>
            <person name="Richardson P.M."/>
            <person name="Rouze P."/>
            <person name="Sanders I.R."/>
            <person name="Stajich J.E."/>
            <person name="Tunlid A."/>
            <person name="Tuskan G."/>
            <person name="Grigoriev I.V."/>
        </authorList>
    </citation>
    <scope>NUCLEOTIDE SEQUENCE [LARGE SCALE GENOMIC DNA]</scope>
    <source>
        <strain evidence="3">S238N-H82 / ATCC MYA-4686</strain>
    </source>
</reference>
<feature type="coiled-coil region" evidence="1">
    <location>
        <begin position="117"/>
        <end position="186"/>
    </location>
</feature>
<sequence>MPGKARRNRSPLTQPLSVSPRGCCKLRLALTALEPSSDQFPGSRTNSMGTTSNLCLPTFMILASKAPLPPCIIFISYPVSASPQDTVPTNANTLTTTRTASSNLQLSTLLTETYTENEALKKKLTNTRKHAEKAERLLQTLTDASSSSPSSESSAKCVIIEYEDRVQRAEIARDEAESRRRAVLENWTQLDRWLQFFINHDNIPQSTHAKLRKQIHPPTIKTIPREWRTEDVLFRLESSCPPAITTNRTHTPSLRHIHISIAINNTIPIMRFRVDPIQGLQVALAALHWTLMRCSLKPLQPTPSTASLRINDHNNHRIWRVFLYQLQPHLKMGPRICRATTHEDTPRRGSSSRRVHVYEGQQAQEGLGPINAPIVAPPAQVFPATNAQGQRICRQCGFPRRYKDNKCIEKWGPGPMGPRTVCDQCFRHLRNLTISASLPFIQSFVANISTDQLDTFVCLSPPEPGFDMKLLVEDFVSRWSSSLRCFGLRLTPEDAEAEELPLDTLKPLFPLHNLCTLSLRG</sequence>
<dbReference type="HOGENOM" id="CLU_522813_0_0_1"/>
<dbReference type="EMBL" id="DS547105">
    <property type="protein sequence ID" value="EDR07090.1"/>
    <property type="molecule type" value="Genomic_DNA"/>
</dbReference>